<dbReference type="Gene3D" id="1.10.10.10">
    <property type="entry name" value="Winged helix-like DNA-binding domain superfamily/Winged helix DNA-binding domain"/>
    <property type="match status" value="1"/>
</dbReference>
<evidence type="ECO:0000256" key="1">
    <source>
        <dbReference type="ARBA" id="ARBA00010641"/>
    </source>
</evidence>
<organism evidence="7 8">
    <name type="scientific">Chitinophaga hostae</name>
    <dbReference type="NCBI Taxonomy" id="2831022"/>
    <lineage>
        <taxon>Bacteria</taxon>
        <taxon>Pseudomonadati</taxon>
        <taxon>Bacteroidota</taxon>
        <taxon>Chitinophagia</taxon>
        <taxon>Chitinophagales</taxon>
        <taxon>Chitinophagaceae</taxon>
        <taxon>Chitinophaga</taxon>
    </lineage>
</organism>
<dbReference type="PANTHER" id="PTHR43133:SF46">
    <property type="entry name" value="RNA POLYMERASE SIGMA-70 FACTOR ECF SUBFAMILY"/>
    <property type="match status" value="1"/>
</dbReference>
<protein>
    <submittedName>
        <fullName evidence="7">Sigma-70 family RNA polymerase sigma factor</fullName>
    </submittedName>
</protein>
<name>A0ABS5J791_9BACT</name>
<feature type="domain" description="RNA polymerase sigma factor 70 region 4 type 2" evidence="6">
    <location>
        <begin position="136"/>
        <end position="185"/>
    </location>
</feature>
<dbReference type="InterPro" id="IPR039425">
    <property type="entry name" value="RNA_pol_sigma-70-like"/>
</dbReference>
<dbReference type="InterPro" id="IPR036388">
    <property type="entry name" value="WH-like_DNA-bd_sf"/>
</dbReference>
<evidence type="ECO:0000256" key="2">
    <source>
        <dbReference type="ARBA" id="ARBA00023015"/>
    </source>
</evidence>
<gene>
    <name evidence="7" type="ORF">KE626_27420</name>
</gene>
<evidence type="ECO:0000259" key="6">
    <source>
        <dbReference type="Pfam" id="PF08281"/>
    </source>
</evidence>
<evidence type="ECO:0000313" key="7">
    <source>
        <dbReference type="EMBL" id="MBS0031088.1"/>
    </source>
</evidence>
<comment type="caution">
    <text evidence="7">The sequence shown here is derived from an EMBL/GenBank/DDBJ whole genome shotgun (WGS) entry which is preliminary data.</text>
</comment>
<keyword evidence="3" id="KW-0731">Sigma factor</keyword>
<accession>A0ABS5J791</accession>
<sequence length="209" mass="24473">MLFCNKFHDLPLLKDSLHNEKELLQRVAAGDQQAFRLLFDRYWKKMYANTLQFVKSAARAEDLTQEIFIKVWMSRERLTAVNRFDAFLYTVSKNMILDEFRKRVLPTVQENGHHVYMESDLPSAQDKLEFKDVETQLNAAINRLPAQMQQAFRLSRFQGMSHDEIAQQMNISRVTSKNYIARSIAAIRKHLAAKAGHLTSVGLLLWLWW</sequence>
<dbReference type="InterPro" id="IPR013249">
    <property type="entry name" value="RNA_pol_sigma70_r4_t2"/>
</dbReference>
<dbReference type="SUPFAM" id="SSF88659">
    <property type="entry name" value="Sigma3 and sigma4 domains of RNA polymerase sigma factors"/>
    <property type="match status" value="1"/>
</dbReference>
<dbReference type="CDD" id="cd06171">
    <property type="entry name" value="Sigma70_r4"/>
    <property type="match status" value="1"/>
</dbReference>
<keyword evidence="2" id="KW-0805">Transcription regulation</keyword>
<comment type="similarity">
    <text evidence="1">Belongs to the sigma-70 factor family. ECF subfamily.</text>
</comment>
<evidence type="ECO:0000259" key="5">
    <source>
        <dbReference type="Pfam" id="PF04542"/>
    </source>
</evidence>
<dbReference type="Pfam" id="PF04542">
    <property type="entry name" value="Sigma70_r2"/>
    <property type="match status" value="1"/>
</dbReference>
<dbReference type="EMBL" id="JAGTXB010000019">
    <property type="protein sequence ID" value="MBS0031088.1"/>
    <property type="molecule type" value="Genomic_DNA"/>
</dbReference>
<dbReference type="InterPro" id="IPR007627">
    <property type="entry name" value="RNA_pol_sigma70_r2"/>
</dbReference>
<dbReference type="SUPFAM" id="SSF88946">
    <property type="entry name" value="Sigma2 domain of RNA polymerase sigma factors"/>
    <property type="match status" value="1"/>
</dbReference>
<feature type="domain" description="RNA polymerase sigma-70 region 2" evidence="5">
    <location>
        <begin position="38"/>
        <end position="103"/>
    </location>
</feature>
<evidence type="ECO:0000256" key="4">
    <source>
        <dbReference type="ARBA" id="ARBA00023163"/>
    </source>
</evidence>
<dbReference type="InterPro" id="IPR013324">
    <property type="entry name" value="RNA_pol_sigma_r3/r4-like"/>
</dbReference>
<proteinExistence type="inferred from homology"/>
<evidence type="ECO:0000313" key="8">
    <source>
        <dbReference type="Proteomes" id="UP000676386"/>
    </source>
</evidence>
<dbReference type="NCBIfam" id="TIGR02937">
    <property type="entry name" value="sigma70-ECF"/>
    <property type="match status" value="1"/>
</dbReference>
<dbReference type="InterPro" id="IPR013325">
    <property type="entry name" value="RNA_pol_sigma_r2"/>
</dbReference>
<dbReference type="PANTHER" id="PTHR43133">
    <property type="entry name" value="RNA POLYMERASE ECF-TYPE SIGMA FACTO"/>
    <property type="match status" value="1"/>
</dbReference>
<dbReference type="InterPro" id="IPR014284">
    <property type="entry name" value="RNA_pol_sigma-70_dom"/>
</dbReference>
<dbReference type="Gene3D" id="1.10.1740.10">
    <property type="match status" value="1"/>
</dbReference>
<dbReference type="Proteomes" id="UP000676386">
    <property type="component" value="Unassembled WGS sequence"/>
</dbReference>
<keyword evidence="4" id="KW-0804">Transcription</keyword>
<dbReference type="RefSeq" id="WP_211976223.1">
    <property type="nucleotide sequence ID" value="NZ_CBFHAM010000010.1"/>
</dbReference>
<keyword evidence="8" id="KW-1185">Reference proteome</keyword>
<reference evidence="7 8" key="1">
    <citation type="submission" date="2021-04" db="EMBL/GenBank/DDBJ databases">
        <title>Chitinophaga sp. nov., isolated from the rhizosphere soil.</title>
        <authorList>
            <person name="He S."/>
        </authorList>
    </citation>
    <scope>NUCLEOTIDE SEQUENCE [LARGE SCALE GENOMIC DNA]</scope>
    <source>
        <strain evidence="7 8">2R12</strain>
    </source>
</reference>
<evidence type="ECO:0000256" key="3">
    <source>
        <dbReference type="ARBA" id="ARBA00023082"/>
    </source>
</evidence>
<dbReference type="Pfam" id="PF08281">
    <property type="entry name" value="Sigma70_r4_2"/>
    <property type="match status" value="1"/>
</dbReference>